<reference evidence="7" key="1">
    <citation type="journal article" date="2011" name="Genome Biol.">
        <title>The draft genome of the carcinogenic human liver fluke Clonorchis sinensis.</title>
        <authorList>
            <person name="Wang X."/>
            <person name="Chen W."/>
            <person name="Huang Y."/>
            <person name="Sun J."/>
            <person name="Men J."/>
            <person name="Liu H."/>
            <person name="Luo F."/>
            <person name="Guo L."/>
            <person name="Lv X."/>
            <person name="Deng C."/>
            <person name="Zhou C."/>
            <person name="Fan Y."/>
            <person name="Li X."/>
            <person name="Huang L."/>
            <person name="Hu Y."/>
            <person name="Liang C."/>
            <person name="Hu X."/>
            <person name="Xu J."/>
            <person name="Yu X."/>
        </authorList>
    </citation>
    <scope>NUCLEOTIDE SEQUENCE [LARGE SCALE GENOMIC DNA]</scope>
    <source>
        <strain evidence="7">Henan</strain>
    </source>
</reference>
<evidence type="ECO:0000256" key="1">
    <source>
        <dbReference type="ARBA" id="ARBA00004648"/>
    </source>
</evidence>
<dbReference type="GO" id="GO:1901135">
    <property type="term" value="P:carbohydrate derivative metabolic process"/>
    <property type="evidence" value="ECO:0007669"/>
    <property type="project" value="UniProtKB-ARBA"/>
</dbReference>
<keyword evidence="8" id="KW-1185">Reference proteome</keyword>
<gene>
    <name evidence="7" type="ORF">CLF_110917</name>
</gene>
<keyword evidence="4" id="KW-0472">Membrane</keyword>
<comment type="subcellular location">
    <subcellularLocation>
        <location evidence="1">Endoplasmic reticulum membrane</location>
        <topology evidence="1">Single-pass type II membrane protein</topology>
    </subcellularLocation>
</comment>
<evidence type="ECO:0000256" key="3">
    <source>
        <dbReference type="ARBA" id="ARBA00022679"/>
    </source>
</evidence>
<evidence type="ECO:0000256" key="2">
    <source>
        <dbReference type="ARBA" id="ARBA00010271"/>
    </source>
</evidence>
<dbReference type="InterPro" id="IPR004263">
    <property type="entry name" value="Exostosin"/>
</dbReference>
<dbReference type="InterPro" id="IPR029044">
    <property type="entry name" value="Nucleotide-diphossugar_trans"/>
</dbReference>
<evidence type="ECO:0000313" key="7">
    <source>
        <dbReference type="EMBL" id="GAA53731.1"/>
    </source>
</evidence>
<evidence type="ECO:0000259" key="6">
    <source>
        <dbReference type="Pfam" id="PF09258"/>
    </source>
</evidence>
<dbReference type="PANTHER" id="PTHR48261:SF2">
    <property type="entry name" value="ACETYLGLUCOSAMINYLTRANSFERASE"/>
    <property type="match status" value="1"/>
</dbReference>
<reference key="2">
    <citation type="submission" date="2011-10" db="EMBL/GenBank/DDBJ databases">
        <title>The genome and transcriptome sequence of Clonorchis sinensis provide insights into the carcinogenic liver fluke.</title>
        <authorList>
            <person name="Wang X."/>
            <person name="Huang Y."/>
            <person name="Chen W."/>
            <person name="Liu H."/>
            <person name="Guo L."/>
            <person name="Chen Y."/>
            <person name="Luo F."/>
            <person name="Zhou W."/>
            <person name="Sun J."/>
            <person name="Mao Q."/>
            <person name="Liang P."/>
            <person name="Zhou C."/>
            <person name="Tian Y."/>
            <person name="Men J."/>
            <person name="Lv X."/>
            <person name="Huang L."/>
            <person name="Zhou J."/>
            <person name="Hu Y."/>
            <person name="Li R."/>
            <person name="Zhang F."/>
            <person name="Lei H."/>
            <person name="Li X."/>
            <person name="Hu X."/>
            <person name="Liang C."/>
            <person name="Xu J."/>
            <person name="Wu Z."/>
            <person name="Yu X."/>
        </authorList>
    </citation>
    <scope>NUCLEOTIDE SEQUENCE</scope>
    <source>
        <strain>Henan</strain>
    </source>
</reference>
<feature type="domain" description="Glycosyl transferase 64" evidence="6">
    <location>
        <begin position="10"/>
        <end position="149"/>
    </location>
</feature>
<dbReference type="GO" id="GO:0016757">
    <property type="term" value="F:glycosyltransferase activity"/>
    <property type="evidence" value="ECO:0007669"/>
    <property type="project" value="InterPro"/>
</dbReference>
<keyword evidence="5" id="KW-1015">Disulfide bond</keyword>
<dbReference type="PANTHER" id="PTHR48261">
    <property type="entry name" value="ACETYLGLUCOSAMINYLTRANSFERASE"/>
    <property type="match status" value="1"/>
</dbReference>
<name>G7YLA0_CLOSI</name>
<dbReference type="AlphaFoldDB" id="G7YLA0"/>
<dbReference type="InterPro" id="IPR015338">
    <property type="entry name" value="GT64_dom"/>
</dbReference>
<accession>G7YLA0</accession>
<dbReference type="Pfam" id="PF09258">
    <property type="entry name" value="Glyco_transf_64"/>
    <property type="match status" value="1"/>
</dbReference>
<sequence>MEWDIFGRFVFQAARNSLNNRFLPLDLILTDAVLLLDDDVKLSKEEIEFGFDAWREKPDRIVGHPERGHRFDPKEKKWAYNAAPAGKYSMILTGAAFLHKYYLYAYTWDMPPTARDLVDRRKNCEDIAMNFYVAHLTRKPPIKGVKRAYLFRRMTVHFENARLMPIDEMMVVSLSNRACDSSSSSKMGKMSFAYSSNDLVIGVLKTLSPEPQHMIVGKKREESWHTCKTIFCRELLETDFGMFTAAFHRDVNRNNKQEAMDLSFSRFLHRRCQRQLSANFQSKRDASAKWINTGISSRSGLFIARGPFPGVQPTASPLIASDNIQFTSSSLECRAHRLCAIRLATSVKESREKVHRIRFIVSTYAPTDFSSEFITVSITLGAKTSDILVAAGDLNTQVGRLSVAKTQLGGRLGLDTGKHVQKSSGSDIRRYHTVPLQYQLPDCRPLASTWEEDTVVDNRAESKIVPIFKMDTCGECSNDRGISMTPVGTGVFASLIPRRPMVARESLTLRRTLEGLQNPDVQLVAGEHLVNLEYTDDIVLILEDKGEAQFLLSRLTIITLSFCMRLVLEGKIDYAGEIHIFEAKLFIIRCDPHRLALRRGKTHPFGTDFFSKTHHLLIIRKSVVSPALLNSTVTSSVALFASYRKADKRKHATADASYLPLLLHLNCRPTQLSHSYVDASSVKPCEPQVEETHQSLLCNAFQAASLDETDRNWDEITTAVCDARNSAFWRSIPSGSEYNSTKRPIRRQLKQACADREEWLEQGAQEMGGQRGWECTKAFKLIQKTGPKSLPQVFDHRCLRNVGVSWLQPVRSEVKLKRRLSSTSTLLCARIRRRLIFREPARRFDPPAETEGTLKLPVSLKQNELRVVNEDVENVPSSQYDMTTFYW</sequence>
<evidence type="ECO:0000256" key="4">
    <source>
        <dbReference type="ARBA" id="ARBA00023136"/>
    </source>
</evidence>
<organism evidence="7 8">
    <name type="scientific">Clonorchis sinensis</name>
    <name type="common">Chinese liver fluke</name>
    <dbReference type="NCBI Taxonomy" id="79923"/>
    <lineage>
        <taxon>Eukaryota</taxon>
        <taxon>Metazoa</taxon>
        <taxon>Spiralia</taxon>
        <taxon>Lophotrochozoa</taxon>
        <taxon>Platyhelminthes</taxon>
        <taxon>Trematoda</taxon>
        <taxon>Digenea</taxon>
        <taxon>Opisthorchiida</taxon>
        <taxon>Opisthorchiata</taxon>
        <taxon>Opisthorchiidae</taxon>
        <taxon>Clonorchis</taxon>
    </lineage>
</organism>
<dbReference type="EMBL" id="DF143574">
    <property type="protein sequence ID" value="GAA53731.1"/>
    <property type="molecule type" value="Genomic_DNA"/>
</dbReference>
<dbReference type="GO" id="GO:0005789">
    <property type="term" value="C:endoplasmic reticulum membrane"/>
    <property type="evidence" value="ECO:0007669"/>
    <property type="project" value="UniProtKB-SubCell"/>
</dbReference>
<protein>
    <submittedName>
        <fullName evidence="7">Exostosin-like 3 protein</fullName>
    </submittedName>
</protein>
<comment type="similarity">
    <text evidence="2">Belongs to the glycosyltransferase 47 family.</text>
</comment>
<dbReference type="SUPFAM" id="SSF53448">
    <property type="entry name" value="Nucleotide-diphospho-sugar transferases"/>
    <property type="match status" value="1"/>
</dbReference>
<dbReference type="Proteomes" id="UP000008909">
    <property type="component" value="Unassembled WGS sequence"/>
</dbReference>
<proteinExistence type="inferred from homology"/>
<evidence type="ECO:0000313" key="8">
    <source>
        <dbReference type="Proteomes" id="UP000008909"/>
    </source>
</evidence>
<dbReference type="Gene3D" id="3.90.550.10">
    <property type="entry name" value="Spore Coat Polysaccharide Biosynthesis Protein SpsA, Chain A"/>
    <property type="match status" value="1"/>
</dbReference>
<keyword evidence="3" id="KW-0808">Transferase</keyword>
<evidence type="ECO:0000256" key="5">
    <source>
        <dbReference type="ARBA" id="ARBA00023157"/>
    </source>
</evidence>